<feature type="chain" id="PRO_5040790422" evidence="2">
    <location>
        <begin position="24"/>
        <end position="47"/>
    </location>
</feature>
<evidence type="ECO:0000313" key="4">
    <source>
        <dbReference type="Proteomes" id="UP000031532"/>
    </source>
</evidence>
<sequence>MNKKFIGLALVFSLLGGFLGACGDAGGGGGTGTSPSPAESPSPAATP</sequence>
<gene>
    <name evidence="3" type="ORF">QH73_0000310</name>
</gene>
<proteinExistence type="predicted"/>
<protein>
    <submittedName>
        <fullName evidence="3">Uncharacterized protein</fullName>
    </submittedName>
</protein>
<comment type="caution">
    <text evidence="3">The sequence shown here is derived from an EMBL/GenBank/DDBJ whole genome shotgun (WGS) entry which is preliminary data.</text>
</comment>
<dbReference type="PROSITE" id="PS51257">
    <property type="entry name" value="PROKAR_LIPOPROTEIN"/>
    <property type="match status" value="1"/>
</dbReference>
<dbReference type="AlphaFoldDB" id="A0A9X5I127"/>
<feature type="compositionally biased region" description="Pro residues" evidence="1">
    <location>
        <begin position="38"/>
        <end position="47"/>
    </location>
</feature>
<feature type="region of interest" description="Disordered" evidence="1">
    <location>
        <begin position="26"/>
        <end position="47"/>
    </location>
</feature>
<dbReference type="EMBL" id="JTJC03000001">
    <property type="protein sequence ID" value="NHC33118.1"/>
    <property type="molecule type" value="Genomic_DNA"/>
</dbReference>
<evidence type="ECO:0000256" key="2">
    <source>
        <dbReference type="SAM" id="SignalP"/>
    </source>
</evidence>
<feature type="signal peptide" evidence="2">
    <location>
        <begin position="1"/>
        <end position="23"/>
    </location>
</feature>
<evidence type="ECO:0000256" key="1">
    <source>
        <dbReference type="SAM" id="MobiDB-lite"/>
    </source>
</evidence>
<dbReference type="Proteomes" id="UP000031532">
    <property type="component" value="Unassembled WGS sequence"/>
</dbReference>
<keyword evidence="4" id="KW-1185">Reference proteome</keyword>
<reference evidence="3 4" key="1">
    <citation type="journal article" date="2015" name="Genome Announc.">
        <title>Draft Genome Sequence of the Terrestrial Cyanobacterium Scytonema millei VB511283, Isolated from Eastern India.</title>
        <authorList>
            <person name="Sen D."/>
            <person name="Chandrababunaidu M.M."/>
            <person name="Singh D."/>
            <person name="Sanghi N."/>
            <person name="Ghorai A."/>
            <person name="Mishra G.P."/>
            <person name="Madduluri M."/>
            <person name="Adhikary S.P."/>
            <person name="Tripathy S."/>
        </authorList>
    </citation>
    <scope>NUCLEOTIDE SEQUENCE [LARGE SCALE GENOMIC DNA]</scope>
    <source>
        <strain evidence="3 4">VB511283</strain>
    </source>
</reference>
<organism evidence="3 4">
    <name type="scientific">Scytonema millei VB511283</name>
    <dbReference type="NCBI Taxonomy" id="1245923"/>
    <lineage>
        <taxon>Bacteria</taxon>
        <taxon>Bacillati</taxon>
        <taxon>Cyanobacteriota</taxon>
        <taxon>Cyanophyceae</taxon>
        <taxon>Nostocales</taxon>
        <taxon>Scytonemataceae</taxon>
        <taxon>Scytonema</taxon>
    </lineage>
</organism>
<evidence type="ECO:0000313" key="3">
    <source>
        <dbReference type="EMBL" id="NHC33118.1"/>
    </source>
</evidence>
<name>A0A9X5I127_9CYAN</name>
<accession>A0A9X5I127</accession>
<dbReference type="RefSeq" id="WP_015152161.1">
    <property type="nucleotide sequence ID" value="NZ_JTJC03000001.1"/>
</dbReference>
<keyword evidence="2" id="KW-0732">Signal</keyword>